<proteinExistence type="predicted"/>
<keyword evidence="2" id="KW-1185">Reference proteome</keyword>
<evidence type="ECO:0000313" key="2">
    <source>
        <dbReference type="Proteomes" id="UP000017747"/>
    </source>
</evidence>
<dbReference type="Proteomes" id="UP000017747">
    <property type="component" value="Unassembled WGS sequence"/>
</dbReference>
<organism evidence="1 2">
    <name type="scientific">Youngiibacter fragilis 232.1</name>
    <dbReference type="NCBI Taxonomy" id="994573"/>
    <lineage>
        <taxon>Bacteria</taxon>
        <taxon>Bacillati</taxon>
        <taxon>Bacillota</taxon>
        <taxon>Clostridia</taxon>
        <taxon>Eubacteriales</taxon>
        <taxon>Clostridiaceae</taxon>
        <taxon>Youngiibacter</taxon>
    </lineage>
</organism>
<protein>
    <recommendedName>
        <fullName evidence="3">Anaphase-promoting complex subunit 4 WD40 domain-containing protein</fullName>
    </recommendedName>
</protein>
<reference evidence="1 2" key="1">
    <citation type="journal article" date="2014" name="Genome Announc.">
        <title>Genome Sequence of Youngiibacter fragilis, the Type Strain of the Genus Youngiibacter.</title>
        <authorList>
            <person name="Wawrik C.B."/>
            <person name="Callaghan A.V."/>
            <person name="Stamps B.W."/>
            <person name="Wawrik B."/>
        </authorList>
    </citation>
    <scope>NUCLEOTIDE SEQUENCE [LARGE SCALE GENOMIC DNA]</scope>
    <source>
        <strain evidence="1 2">232.1</strain>
    </source>
</reference>
<dbReference type="EMBL" id="AXUN02000048">
    <property type="protein sequence ID" value="ETA81936.1"/>
    <property type="molecule type" value="Genomic_DNA"/>
</dbReference>
<dbReference type="eggNOG" id="ENOG502ZKG7">
    <property type="taxonomic scope" value="Bacteria"/>
</dbReference>
<dbReference type="AlphaFoldDB" id="V7I9H1"/>
<dbReference type="SUPFAM" id="SSF82171">
    <property type="entry name" value="DPP6 N-terminal domain-like"/>
    <property type="match status" value="1"/>
</dbReference>
<gene>
    <name evidence="1" type="ORF">T472_0203755</name>
</gene>
<dbReference type="InterPro" id="IPR015943">
    <property type="entry name" value="WD40/YVTN_repeat-like_dom_sf"/>
</dbReference>
<evidence type="ECO:0000313" key="1">
    <source>
        <dbReference type="EMBL" id="ETA81936.1"/>
    </source>
</evidence>
<dbReference type="RefSeq" id="WP_023387836.1">
    <property type="nucleotide sequence ID" value="NZ_AXUN02000048.1"/>
</dbReference>
<dbReference type="Gene3D" id="2.130.10.10">
    <property type="entry name" value="YVTN repeat-like/Quinoprotein amine dehydrogenase"/>
    <property type="match status" value="2"/>
</dbReference>
<sequence>MKGNFYLHKFKHSYEIKMSSDAKYICRLSASKVYLHDAKTFEEITSWDNIKNPRNISFSNNNKYLAVTNSMGKVALYDLFTISFMKSFRIGNGKHSQDCNLCFTHDDKFAIAAINSHVKETIVSIDLQSIEIREHAGIDYSVIQGIQCVESKNKFIFYFYDRNDSSGYGKNYIILWEYPFESNQYNKINSKQIREWGAIDYNENTECYSIYASNDLYIADNKLDIIRKTGECKSNEEISINPMEITKKVIGEDNINDRLISICESMNSKFPKDGYLSHLSWSKDGKFIAVVFSEVIKLIRCDDLSCVREFRLPYSCYASFSPNGQYLLIGTWNCGYVVEMGQCLEKD</sequence>
<accession>V7I9H1</accession>
<dbReference type="OrthoDB" id="2927345at2"/>
<name>V7I9H1_9CLOT</name>
<evidence type="ECO:0008006" key="3">
    <source>
        <dbReference type="Google" id="ProtNLM"/>
    </source>
</evidence>
<comment type="caution">
    <text evidence="1">The sequence shown here is derived from an EMBL/GenBank/DDBJ whole genome shotgun (WGS) entry which is preliminary data.</text>
</comment>